<keyword evidence="4 6" id="KW-0479">Metal-binding</keyword>
<feature type="binding site" evidence="6">
    <location>
        <position position="294"/>
    </location>
    <ligand>
        <name>a divalent metal cation</name>
        <dbReference type="ChEBI" id="CHEBI:60240"/>
        <label>2</label>
        <note>catalytic</note>
    </ligand>
</feature>
<reference evidence="9 10" key="1">
    <citation type="submission" date="2018-06" db="EMBL/GenBank/DDBJ databases">
        <authorList>
            <consortium name="Pathogen Informatics"/>
            <person name="Doyle S."/>
        </authorList>
    </citation>
    <scope>NUCLEOTIDE SEQUENCE [LARGE SCALE GENOMIC DNA]</scope>
    <source>
        <strain evidence="9 10">NCTC11535</strain>
    </source>
</reference>
<dbReference type="CDD" id="cd01086">
    <property type="entry name" value="MetAP1"/>
    <property type="match status" value="1"/>
</dbReference>
<sequence>MAGGPSSLLLRILRQALAERPEEYLSNKTNPEGKTVLGREQIQIKTPEQVRKMRKAGLVVADIHKALREAVAAGVTTAELDAVSAATIEAAGARSNFLGYYDYPATVCISVNDEVVHGIPGPRVLQKGDLVTFDCGAYLTDPDGTQWHGDAAFTTVVGGQYANNSDRILDTATRAALWDAIAAIARAVSGEAKGRAACLNAVGDAVEARVEQVAQEEGVELGILEDYVGHGIGTAMHMPPDVLNYSVKRKGPKLRPGMVLAVEPMLTAGSGKVRELPDGWTVVTADGSRAAQWEHTVAIVPGGVWVLTAPDGGVEGLAPYGIEPKPC</sequence>
<feature type="binding site" evidence="6">
    <location>
        <position position="230"/>
    </location>
    <ligand>
        <name>a divalent metal cation</name>
        <dbReference type="ChEBI" id="CHEBI:60240"/>
        <label>2</label>
        <note>catalytic</note>
    </ligand>
</feature>
<comment type="caution">
    <text evidence="9">The sequence shown here is derived from an EMBL/GenBank/DDBJ whole genome shotgun (WGS) entry which is preliminary data.</text>
</comment>
<evidence type="ECO:0000256" key="3">
    <source>
        <dbReference type="ARBA" id="ARBA00022670"/>
    </source>
</evidence>
<feature type="binding site" evidence="6">
    <location>
        <position position="150"/>
    </location>
    <ligand>
        <name>a divalent metal cation</name>
        <dbReference type="ChEBI" id="CHEBI:60240"/>
        <label>1</label>
    </ligand>
</feature>
<keyword evidence="5 6" id="KW-0378">Hydrolase</keyword>
<protein>
    <recommendedName>
        <fullName evidence="6 7">Methionine aminopeptidase</fullName>
        <shortName evidence="6">MAP</shortName>
        <shortName evidence="6">MetAP</shortName>
        <ecNumber evidence="6 7">3.4.11.18</ecNumber>
    </recommendedName>
    <alternativeName>
        <fullName evidence="6">Peptidase M</fullName>
    </alternativeName>
</protein>
<name>A0ABY1VLB0_9ACTO</name>
<evidence type="ECO:0000256" key="2">
    <source>
        <dbReference type="ARBA" id="ARBA00022438"/>
    </source>
</evidence>
<dbReference type="Pfam" id="PF00557">
    <property type="entry name" value="Peptidase_M24"/>
    <property type="match status" value="1"/>
</dbReference>
<comment type="catalytic activity">
    <reaction evidence="6 7">
        <text>Release of N-terminal amino acids, preferentially methionine, from peptides and arylamides.</text>
        <dbReference type="EC" id="3.4.11.18"/>
    </reaction>
</comment>
<comment type="cofactor">
    <cofactor evidence="6">
        <name>Co(2+)</name>
        <dbReference type="ChEBI" id="CHEBI:48828"/>
    </cofactor>
    <cofactor evidence="6">
        <name>Zn(2+)</name>
        <dbReference type="ChEBI" id="CHEBI:29105"/>
    </cofactor>
    <cofactor evidence="6">
        <name>Mn(2+)</name>
        <dbReference type="ChEBI" id="CHEBI:29035"/>
    </cofactor>
    <cofactor evidence="6">
        <name>Fe(2+)</name>
        <dbReference type="ChEBI" id="CHEBI:29033"/>
    </cofactor>
    <text evidence="6">Binds 2 divalent metal cations per subunit. Has a high-affinity and a low affinity metal-binding site. The true nature of the physiological cofactor is under debate. The enzyme is active with cobalt, zinc, manganese or divalent iron ions. Most likely, methionine aminopeptidases function as mononuclear Fe(2+)-metalloproteases under physiological conditions, and the catalytically relevant metal-binding site has been assigned to the histidine-containing high-affinity site.</text>
</comment>
<dbReference type="SUPFAM" id="SSF55920">
    <property type="entry name" value="Creatinase/aminopeptidase"/>
    <property type="match status" value="1"/>
</dbReference>
<dbReference type="InterPro" id="IPR000994">
    <property type="entry name" value="Pept_M24"/>
</dbReference>
<evidence type="ECO:0000259" key="8">
    <source>
        <dbReference type="Pfam" id="PF00557"/>
    </source>
</evidence>
<dbReference type="EC" id="3.4.11.18" evidence="6 7"/>
<dbReference type="PANTHER" id="PTHR43330:SF27">
    <property type="entry name" value="METHIONINE AMINOPEPTIDASE"/>
    <property type="match status" value="1"/>
</dbReference>
<evidence type="ECO:0000313" key="10">
    <source>
        <dbReference type="Proteomes" id="UP000250006"/>
    </source>
</evidence>
<dbReference type="HAMAP" id="MF_01974">
    <property type="entry name" value="MetAP_1"/>
    <property type="match status" value="1"/>
</dbReference>
<dbReference type="PROSITE" id="PS00680">
    <property type="entry name" value="MAP_1"/>
    <property type="match status" value="1"/>
</dbReference>
<gene>
    <name evidence="9" type="primary">map_1</name>
    <name evidence="6" type="synonym">map</name>
    <name evidence="9" type="ORF">NCTC11535_00545</name>
</gene>
<organism evidence="9 10">
    <name type="scientific">Actinomyces bovis</name>
    <dbReference type="NCBI Taxonomy" id="1658"/>
    <lineage>
        <taxon>Bacteria</taxon>
        <taxon>Bacillati</taxon>
        <taxon>Actinomycetota</taxon>
        <taxon>Actinomycetes</taxon>
        <taxon>Actinomycetales</taxon>
        <taxon>Actinomycetaceae</taxon>
        <taxon>Actinomyces</taxon>
    </lineage>
</organism>
<proteinExistence type="inferred from homology"/>
<comment type="function">
    <text evidence="1 6">Removes the N-terminal methionine from nascent proteins. The N-terminal methionine is often cleaved when the second residue in the primary sequence is small and uncharged (Met-Ala-, Cys, Gly, Pro, Ser, Thr, or Val). Requires deformylation of the N(alpha)-formylated initiator methionine before it can be hydrolyzed.</text>
</comment>
<dbReference type="PRINTS" id="PR00599">
    <property type="entry name" value="MAPEPTIDASE"/>
</dbReference>
<dbReference type="InterPro" id="IPR036005">
    <property type="entry name" value="Creatinase/aminopeptidase-like"/>
</dbReference>
<feature type="binding site" evidence="6">
    <location>
        <position position="150"/>
    </location>
    <ligand>
        <name>a divalent metal cation</name>
        <dbReference type="ChEBI" id="CHEBI:60240"/>
        <label>2</label>
        <note>catalytic</note>
    </ligand>
</feature>
<dbReference type="InterPro" id="IPR002467">
    <property type="entry name" value="Pept_M24A_MAP1"/>
</dbReference>
<dbReference type="GO" id="GO:0004239">
    <property type="term" value="F:initiator methionyl aminopeptidase activity"/>
    <property type="evidence" value="ECO:0007669"/>
    <property type="project" value="UniProtKB-EC"/>
</dbReference>
<keyword evidence="3 6" id="KW-0645">Protease</keyword>
<dbReference type="Proteomes" id="UP000250006">
    <property type="component" value="Unassembled WGS sequence"/>
</dbReference>
<accession>A0ABY1VLB0</accession>
<evidence type="ECO:0000313" key="9">
    <source>
        <dbReference type="EMBL" id="SPT52891.1"/>
    </source>
</evidence>
<dbReference type="PANTHER" id="PTHR43330">
    <property type="entry name" value="METHIONINE AMINOPEPTIDASE"/>
    <property type="match status" value="1"/>
</dbReference>
<feature type="binding site" evidence="6">
    <location>
        <position position="134"/>
    </location>
    <ligand>
        <name>a divalent metal cation</name>
        <dbReference type="ChEBI" id="CHEBI:60240"/>
        <label>1</label>
    </ligand>
</feature>
<dbReference type="EMBL" id="UAPQ01000001">
    <property type="protein sequence ID" value="SPT52891.1"/>
    <property type="molecule type" value="Genomic_DNA"/>
</dbReference>
<evidence type="ECO:0000256" key="5">
    <source>
        <dbReference type="ARBA" id="ARBA00022801"/>
    </source>
</evidence>
<comment type="similarity">
    <text evidence="6">Belongs to the peptidase M24A family. Methionine aminopeptidase type 1 subfamily.</text>
</comment>
<feature type="binding site" evidence="6">
    <location>
        <position position="294"/>
    </location>
    <ligand>
        <name>a divalent metal cation</name>
        <dbReference type="ChEBI" id="CHEBI:60240"/>
        <label>1</label>
    </ligand>
</feature>
<evidence type="ECO:0000256" key="1">
    <source>
        <dbReference type="ARBA" id="ARBA00002521"/>
    </source>
</evidence>
<evidence type="ECO:0000256" key="7">
    <source>
        <dbReference type="RuleBase" id="RU003653"/>
    </source>
</evidence>
<dbReference type="NCBIfam" id="TIGR00500">
    <property type="entry name" value="met_pdase_I"/>
    <property type="match status" value="1"/>
</dbReference>
<evidence type="ECO:0000256" key="4">
    <source>
        <dbReference type="ARBA" id="ARBA00022723"/>
    </source>
</evidence>
<comment type="subunit">
    <text evidence="6">Monomer.</text>
</comment>
<feature type="domain" description="Peptidase M24" evidence="8">
    <location>
        <begin position="52"/>
        <end position="299"/>
    </location>
</feature>
<feature type="binding site" evidence="6">
    <location>
        <position position="237"/>
    </location>
    <ligand>
        <name>substrate</name>
    </ligand>
</feature>
<keyword evidence="2 6" id="KW-0031">Aminopeptidase</keyword>
<feature type="binding site" evidence="6">
    <location>
        <position position="263"/>
    </location>
    <ligand>
        <name>a divalent metal cation</name>
        <dbReference type="ChEBI" id="CHEBI:60240"/>
        <label>2</label>
        <note>catalytic</note>
    </ligand>
</feature>
<evidence type="ECO:0000256" key="6">
    <source>
        <dbReference type="HAMAP-Rule" id="MF_01974"/>
    </source>
</evidence>
<dbReference type="InterPro" id="IPR001714">
    <property type="entry name" value="Pept_M24_MAP"/>
</dbReference>
<dbReference type="Gene3D" id="3.90.230.10">
    <property type="entry name" value="Creatinase/methionine aminopeptidase superfamily"/>
    <property type="match status" value="1"/>
</dbReference>
<feature type="binding site" evidence="6">
    <location>
        <position position="117"/>
    </location>
    <ligand>
        <name>substrate</name>
    </ligand>
</feature>
<keyword evidence="10" id="KW-1185">Reference proteome</keyword>